<dbReference type="Proteomes" id="UP000692954">
    <property type="component" value="Unassembled WGS sequence"/>
</dbReference>
<dbReference type="EMBL" id="CAJJDN010000015">
    <property type="protein sequence ID" value="CAD8061450.1"/>
    <property type="molecule type" value="Genomic_DNA"/>
</dbReference>
<name>A0A8S1L0S6_9CILI</name>
<organism evidence="1 2">
    <name type="scientific">Paramecium sonneborni</name>
    <dbReference type="NCBI Taxonomy" id="65129"/>
    <lineage>
        <taxon>Eukaryota</taxon>
        <taxon>Sar</taxon>
        <taxon>Alveolata</taxon>
        <taxon>Ciliophora</taxon>
        <taxon>Intramacronucleata</taxon>
        <taxon>Oligohymenophorea</taxon>
        <taxon>Peniculida</taxon>
        <taxon>Parameciidae</taxon>
        <taxon>Paramecium</taxon>
    </lineage>
</organism>
<proteinExistence type="predicted"/>
<dbReference type="AlphaFoldDB" id="A0A8S1L0S6"/>
<comment type="caution">
    <text evidence="1">The sequence shown here is derived from an EMBL/GenBank/DDBJ whole genome shotgun (WGS) entry which is preliminary data.</text>
</comment>
<sequence>MESQSVILIKLNWWQQSTLKNSIQKKSKLITRVNKYQKVIYVSPQQKALHFSLEFKQEKYLHTIKTGVLFLQYYHNLNQMMNQLIVVIFSL</sequence>
<protein>
    <submittedName>
        <fullName evidence="1">Uncharacterized protein</fullName>
    </submittedName>
</protein>
<evidence type="ECO:0000313" key="2">
    <source>
        <dbReference type="Proteomes" id="UP000692954"/>
    </source>
</evidence>
<keyword evidence="2" id="KW-1185">Reference proteome</keyword>
<accession>A0A8S1L0S6</accession>
<reference evidence="1" key="1">
    <citation type="submission" date="2021-01" db="EMBL/GenBank/DDBJ databases">
        <authorList>
            <consortium name="Genoscope - CEA"/>
            <person name="William W."/>
        </authorList>
    </citation>
    <scope>NUCLEOTIDE SEQUENCE</scope>
</reference>
<evidence type="ECO:0000313" key="1">
    <source>
        <dbReference type="EMBL" id="CAD8061450.1"/>
    </source>
</evidence>
<gene>
    <name evidence="1" type="ORF">PSON_ATCC_30995.1.T0150309</name>
</gene>